<sequence>MAALITSLHDVVQGFIEKPCRATLNLDKDTRTTIGSEVLQLSRAVIKRHTLGGDSRFRYHLAQPYRMLGREFLHWNKLALRRMKFSSKLKSPWQVSFSRNMVQEVFYCLQGLVLAWDLGEKTKETKHAVEIKIGALGHFKHLILTVANKYNANALNDESVLFKAMKDGSYCKAVVNDSHPVRLRYSKNLEIVRIEFRYGSWNRSGIPQHTIS</sequence>
<organism evidence="1 2">
    <name type="scientific">Porites evermanni</name>
    <dbReference type="NCBI Taxonomy" id="104178"/>
    <lineage>
        <taxon>Eukaryota</taxon>
        <taxon>Metazoa</taxon>
        <taxon>Cnidaria</taxon>
        <taxon>Anthozoa</taxon>
        <taxon>Hexacorallia</taxon>
        <taxon>Scleractinia</taxon>
        <taxon>Fungiina</taxon>
        <taxon>Poritidae</taxon>
        <taxon>Porites</taxon>
    </lineage>
</organism>
<comment type="caution">
    <text evidence="1">The sequence shown here is derived from an EMBL/GenBank/DDBJ whole genome shotgun (WGS) entry which is preliminary data.</text>
</comment>
<evidence type="ECO:0000313" key="1">
    <source>
        <dbReference type="EMBL" id="CAH3021475.1"/>
    </source>
</evidence>
<keyword evidence="2" id="KW-1185">Reference proteome</keyword>
<proteinExistence type="predicted"/>
<reference evidence="1 2" key="1">
    <citation type="submission" date="2022-05" db="EMBL/GenBank/DDBJ databases">
        <authorList>
            <consortium name="Genoscope - CEA"/>
            <person name="William W."/>
        </authorList>
    </citation>
    <scope>NUCLEOTIDE SEQUENCE [LARGE SCALE GENOMIC DNA]</scope>
</reference>
<evidence type="ECO:0000313" key="2">
    <source>
        <dbReference type="Proteomes" id="UP001159427"/>
    </source>
</evidence>
<gene>
    <name evidence="1" type="ORF">PEVE_00011488</name>
</gene>
<name>A0ABN8LWG6_9CNID</name>
<accession>A0ABN8LWG6</accession>
<dbReference type="EMBL" id="CALNXI010000183">
    <property type="protein sequence ID" value="CAH3021475.1"/>
    <property type="molecule type" value="Genomic_DNA"/>
</dbReference>
<dbReference type="Proteomes" id="UP001159427">
    <property type="component" value="Unassembled WGS sequence"/>
</dbReference>
<protein>
    <submittedName>
        <fullName evidence="1">Uncharacterized protein</fullName>
    </submittedName>
</protein>